<evidence type="ECO:0000313" key="4">
    <source>
        <dbReference type="Proteomes" id="UP000481087"/>
    </source>
</evidence>
<dbReference type="InterPro" id="IPR001119">
    <property type="entry name" value="SLH_dom"/>
</dbReference>
<dbReference type="InterPro" id="IPR051465">
    <property type="entry name" value="Cell_Envelope_Struct_Comp"/>
</dbReference>
<feature type="domain" description="SLH" evidence="2">
    <location>
        <begin position="280"/>
        <end position="336"/>
    </location>
</feature>
<reference evidence="3 4" key="1">
    <citation type="submission" date="2019-12" db="EMBL/GenBank/DDBJ databases">
        <title>Paenibacillus sp. nov. sp. isolated from soil.</title>
        <authorList>
            <person name="Kim J."/>
            <person name="Jeong S.E."/>
            <person name="Jung H.S."/>
            <person name="Jeon C.O."/>
        </authorList>
    </citation>
    <scope>NUCLEOTIDE SEQUENCE [LARGE SCALE GENOMIC DNA]</scope>
    <source>
        <strain evidence="3 4">5J-6</strain>
    </source>
</reference>
<protein>
    <recommendedName>
        <fullName evidence="2">SLH domain-containing protein</fullName>
    </recommendedName>
</protein>
<organism evidence="3 4">
    <name type="scientific">Paenibacillus silvestris</name>
    <dbReference type="NCBI Taxonomy" id="2606219"/>
    <lineage>
        <taxon>Bacteria</taxon>
        <taxon>Bacillati</taxon>
        <taxon>Bacillota</taxon>
        <taxon>Bacilli</taxon>
        <taxon>Bacillales</taxon>
        <taxon>Paenibacillaceae</taxon>
        <taxon>Paenibacillus</taxon>
    </lineage>
</organism>
<dbReference type="GO" id="GO:0030246">
    <property type="term" value="F:carbohydrate binding"/>
    <property type="evidence" value="ECO:0007669"/>
    <property type="project" value="InterPro"/>
</dbReference>
<dbReference type="SUPFAM" id="SSF49384">
    <property type="entry name" value="Carbohydrate-binding domain"/>
    <property type="match status" value="1"/>
</dbReference>
<dbReference type="PANTHER" id="PTHR43308:SF5">
    <property type="entry name" value="S-LAYER PROTEIN _ PEPTIDOGLYCAN ENDO-BETA-N-ACETYLGLUCOSAMINIDASE"/>
    <property type="match status" value="1"/>
</dbReference>
<proteinExistence type="predicted"/>
<keyword evidence="1" id="KW-0732">Signal</keyword>
<dbReference type="InterPro" id="IPR002102">
    <property type="entry name" value="Cohesin_dom"/>
</dbReference>
<dbReference type="PANTHER" id="PTHR43308">
    <property type="entry name" value="OUTER MEMBRANE PROTEIN ALPHA-RELATED"/>
    <property type="match status" value="1"/>
</dbReference>
<dbReference type="AlphaFoldDB" id="A0A6L8V662"/>
<dbReference type="GO" id="GO:0000272">
    <property type="term" value="P:polysaccharide catabolic process"/>
    <property type="evidence" value="ECO:0007669"/>
    <property type="project" value="InterPro"/>
</dbReference>
<dbReference type="RefSeq" id="WP_161410182.1">
    <property type="nucleotide sequence ID" value="NZ_WTUZ01000036.1"/>
</dbReference>
<sequence length="336" mass="36945">MTRKLFSFSLALLLFTTWLLPQTLLAADSPSFFLEMSDKTNAGKEVQVTVKGKNLTDVFAYEFVLQFDAKRLSFKDGKSAISGFTVSPIVKGDQLTFAHTKVGLSPGQSGDITFFTLTFEAMEEGDALIQIQDVKLIDSDLKMTSQKAETLATIQIGQVLLTDIDQHWAEASIRRAVSLGIVKGYDDGTFRPERPVTRAEFITMLMRALKPPASDSNELTFADLDRIPQWAKDSLSAAVKQKVINGYEDNTFRGDNQITRTEMVTAIVRVLGLKTDLDENTSFADHESIPAYAKGFVAAAAKAGLVQGKENNAFAPNDPTTRAEAVTLILRMLDTK</sequence>
<keyword evidence="4" id="KW-1185">Reference proteome</keyword>
<dbReference type="CDD" id="cd08547">
    <property type="entry name" value="Type_II_cohesin"/>
    <property type="match status" value="1"/>
</dbReference>
<dbReference type="EMBL" id="WTUZ01000036">
    <property type="protein sequence ID" value="MZQ85868.1"/>
    <property type="molecule type" value="Genomic_DNA"/>
</dbReference>
<name>A0A6L8V662_9BACL</name>
<evidence type="ECO:0000256" key="1">
    <source>
        <dbReference type="SAM" id="SignalP"/>
    </source>
</evidence>
<dbReference type="Pfam" id="PF00963">
    <property type="entry name" value="Cohesin"/>
    <property type="match status" value="1"/>
</dbReference>
<accession>A0A6L8V662</accession>
<comment type="caution">
    <text evidence="3">The sequence shown here is derived from an EMBL/GenBank/DDBJ whole genome shotgun (WGS) entry which is preliminary data.</text>
</comment>
<dbReference type="InterPro" id="IPR008965">
    <property type="entry name" value="CBM2/CBM3_carb-bd_dom_sf"/>
</dbReference>
<feature type="domain" description="SLH" evidence="2">
    <location>
        <begin position="221"/>
        <end position="279"/>
    </location>
</feature>
<evidence type="ECO:0000313" key="3">
    <source>
        <dbReference type="EMBL" id="MZQ85868.1"/>
    </source>
</evidence>
<dbReference type="Pfam" id="PF00395">
    <property type="entry name" value="SLH"/>
    <property type="match status" value="3"/>
</dbReference>
<feature type="domain" description="SLH" evidence="2">
    <location>
        <begin position="156"/>
        <end position="219"/>
    </location>
</feature>
<feature type="chain" id="PRO_5026767324" description="SLH domain-containing protein" evidence="1">
    <location>
        <begin position="27"/>
        <end position="336"/>
    </location>
</feature>
<gene>
    <name evidence="3" type="ORF">GQF01_27555</name>
</gene>
<dbReference type="Proteomes" id="UP000481087">
    <property type="component" value="Unassembled WGS sequence"/>
</dbReference>
<dbReference type="Gene3D" id="2.60.40.680">
    <property type="match status" value="1"/>
</dbReference>
<dbReference type="PROSITE" id="PS51272">
    <property type="entry name" value="SLH"/>
    <property type="match status" value="3"/>
</dbReference>
<feature type="signal peptide" evidence="1">
    <location>
        <begin position="1"/>
        <end position="26"/>
    </location>
</feature>
<evidence type="ECO:0000259" key="2">
    <source>
        <dbReference type="PROSITE" id="PS51272"/>
    </source>
</evidence>